<dbReference type="SUPFAM" id="SSF160214">
    <property type="entry name" value="FlaG-like"/>
    <property type="match status" value="1"/>
</dbReference>
<dbReference type="PANTHER" id="PTHR37166:SF1">
    <property type="entry name" value="PROTEIN FLAG"/>
    <property type="match status" value="1"/>
</dbReference>
<evidence type="ECO:0000313" key="1">
    <source>
        <dbReference type="EMBL" id="HBA08572.1"/>
    </source>
</evidence>
<proteinExistence type="predicted"/>
<evidence type="ECO:0000313" key="2">
    <source>
        <dbReference type="Proteomes" id="UP000264313"/>
    </source>
</evidence>
<dbReference type="STRING" id="1132855.GCA_000384255_01841"/>
<sequence>MFNSSLDGYGAIKNAAAVQNIAGGQIAISSPVGAKAIDKVDGVKPEVRQSAEVDKVALAKAVSKLNELVAPALQTVQFTMDEEADRVIVQVVDTATDKVLRQIPNEEVLAFSKTLGRLQGLVVREQA</sequence>
<dbReference type="AlphaFoldDB" id="A0A351R951"/>
<accession>A0A351R951</accession>
<organism evidence="1 2">
    <name type="scientific">Methylotenera mobilis</name>
    <dbReference type="NCBI Taxonomy" id="359408"/>
    <lineage>
        <taxon>Bacteria</taxon>
        <taxon>Pseudomonadati</taxon>
        <taxon>Pseudomonadota</taxon>
        <taxon>Betaproteobacteria</taxon>
        <taxon>Nitrosomonadales</taxon>
        <taxon>Methylophilaceae</taxon>
        <taxon>Methylotenera</taxon>
    </lineage>
</organism>
<dbReference type="PANTHER" id="PTHR37166">
    <property type="entry name" value="PROTEIN FLAG"/>
    <property type="match status" value="1"/>
</dbReference>
<gene>
    <name evidence="1" type="ORF">DCW48_02575</name>
</gene>
<reference evidence="1 2" key="1">
    <citation type="journal article" date="2018" name="Nat. Biotechnol.">
        <title>A standardized bacterial taxonomy based on genome phylogeny substantially revises the tree of life.</title>
        <authorList>
            <person name="Parks D.H."/>
            <person name="Chuvochina M."/>
            <person name="Waite D.W."/>
            <person name="Rinke C."/>
            <person name="Skarshewski A."/>
            <person name="Chaumeil P.A."/>
            <person name="Hugenholtz P."/>
        </authorList>
    </citation>
    <scope>NUCLEOTIDE SEQUENCE [LARGE SCALE GENOMIC DNA]</scope>
    <source>
        <strain evidence="1">UBA9958</strain>
    </source>
</reference>
<dbReference type="Proteomes" id="UP000264313">
    <property type="component" value="Unassembled WGS sequence"/>
</dbReference>
<dbReference type="InterPro" id="IPR005186">
    <property type="entry name" value="FlaG"/>
</dbReference>
<keyword evidence="1" id="KW-0969">Cilium</keyword>
<dbReference type="Gene3D" id="3.30.160.170">
    <property type="entry name" value="FlaG-like"/>
    <property type="match status" value="1"/>
</dbReference>
<dbReference type="Pfam" id="PF03646">
    <property type="entry name" value="FlaG"/>
    <property type="match status" value="1"/>
</dbReference>
<keyword evidence="1" id="KW-0282">Flagellum</keyword>
<dbReference type="EMBL" id="DNAA01000059">
    <property type="protein sequence ID" value="HBA08572.1"/>
    <property type="molecule type" value="Genomic_DNA"/>
</dbReference>
<dbReference type="InterPro" id="IPR035924">
    <property type="entry name" value="FlaG-like_sf"/>
</dbReference>
<name>A0A351R951_9PROT</name>
<protein>
    <submittedName>
        <fullName evidence="1">Flagellar biosynthesis protein FlaG</fullName>
    </submittedName>
</protein>
<comment type="caution">
    <text evidence="1">The sequence shown here is derived from an EMBL/GenBank/DDBJ whole genome shotgun (WGS) entry which is preliminary data.</text>
</comment>
<keyword evidence="1" id="KW-0966">Cell projection</keyword>